<organism evidence="1 2">
    <name type="scientific">Suillus plorans</name>
    <dbReference type="NCBI Taxonomy" id="116603"/>
    <lineage>
        <taxon>Eukaryota</taxon>
        <taxon>Fungi</taxon>
        <taxon>Dikarya</taxon>
        <taxon>Basidiomycota</taxon>
        <taxon>Agaricomycotina</taxon>
        <taxon>Agaricomycetes</taxon>
        <taxon>Agaricomycetidae</taxon>
        <taxon>Boletales</taxon>
        <taxon>Suillineae</taxon>
        <taxon>Suillaceae</taxon>
        <taxon>Suillus</taxon>
    </lineage>
</organism>
<evidence type="ECO:0000313" key="1">
    <source>
        <dbReference type="EMBL" id="KAG1792314.1"/>
    </source>
</evidence>
<dbReference type="OrthoDB" id="10568363at2759"/>
<comment type="caution">
    <text evidence="1">The sequence shown here is derived from an EMBL/GenBank/DDBJ whole genome shotgun (WGS) entry which is preliminary data.</text>
</comment>
<sequence>MRQTWRTQWRVTFSGIYSCSFTPYVVNFIWTCETALWFLISHVEDLQTTLTYLNKYPKVFWSHYHQQTMVVEWVLSVVGHRLARLYVKVNVHLVSPKIDSVLNRLDSINAGAVTILPNEVQKSIVANIYGDTGELMCKATLISGCAHAVVIVLSRACYYIDVAATLDVRNKVLGSEITALDEISCLIRDREHADCKVVMLYQLDWSKEAAYMMLPMRGNFHSLESTDAADLLNIGKRFQNDFGGEARTGVEAEARGI</sequence>
<evidence type="ECO:0000313" key="2">
    <source>
        <dbReference type="Proteomes" id="UP000719766"/>
    </source>
</evidence>
<dbReference type="Proteomes" id="UP000719766">
    <property type="component" value="Unassembled WGS sequence"/>
</dbReference>
<dbReference type="GeneID" id="64594049"/>
<protein>
    <submittedName>
        <fullName evidence="1">Uncharacterized protein</fullName>
    </submittedName>
</protein>
<dbReference type="EMBL" id="JABBWE010000037">
    <property type="protein sequence ID" value="KAG1792314.1"/>
    <property type="molecule type" value="Genomic_DNA"/>
</dbReference>
<dbReference type="RefSeq" id="XP_041158951.1">
    <property type="nucleotide sequence ID" value="XM_041300285.1"/>
</dbReference>
<name>A0A9P7DGB8_9AGAM</name>
<keyword evidence="2" id="KW-1185">Reference proteome</keyword>
<proteinExistence type="predicted"/>
<dbReference type="AlphaFoldDB" id="A0A9P7DGB8"/>
<gene>
    <name evidence="1" type="ORF">HD556DRAFT_1309386</name>
</gene>
<reference evidence="1" key="1">
    <citation type="journal article" date="2020" name="New Phytol.">
        <title>Comparative genomics reveals dynamic genome evolution in host specialist ectomycorrhizal fungi.</title>
        <authorList>
            <person name="Lofgren L.A."/>
            <person name="Nguyen N.H."/>
            <person name="Vilgalys R."/>
            <person name="Ruytinx J."/>
            <person name="Liao H.L."/>
            <person name="Branco S."/>
            <person name="Kuo A."/>
            <person name="LaButti K."/>
            <person name="Lipzen A."/>
            <person name="Andreopoulos W."/>
            <person name="Pangilinan J."/>
            <person name="Riley R."/>
            <person name="Hundley H."/>
            <person name="Na H."/>
            <person name="Barry K."/>
            <person name="Grigoriev I.V."/>
            <person name="Stajich J.E."/>
            <person name="Kennedy P.G."/>
        </authorList>
    </citation>
    <scope>NUCLEOTIDE SEQUENCE</scope>
    <source>
        <strain evidence="1">S12</strain>
    </source>
</reference>
<accession>A0A9P7DGB8</accession>